<evidence type="ECO:0000313" key="6">
    <source>
        <dbReference type="Proteomes" id="UP000435112"/>
    </source>
</evidence>
<reference evidence="4 6" key="1">
    <citation type="submission" date="2018-09" db="EMBL/GenBank/DDBJ databases">
        <title>Genomic investigation of the strawberry pathogen Phytophthora fragariae indicates pathogenicity is determined by transcriptional variation in three key races.</title>
        <authorList>
            <person name="Adams T.M."/>
            <person name="Armitage A.D."/>
            <person name="Sobczyk M.K."/>
            <person name="Bates H.J."/>
            <person name="Dunwell J.M."/>
            <person name="Nellist C.F."/>
            <person name="Harrison R.J."/>
        </authorList>
    </citation>
    <scope>NUCLEOTIDE SEQUENCE [LARGE SCALE GENOMIC DNA]</scope>
    <source>
        <strain evidence="2 4">SCRP249</strain>
        <strain evidence="1 6">SCRP324</strain>
        <strain evidence="3 5">SCRP333</strain>
    </source>
</reference>
<keyword evidence="5" id="KW-1185">Reference proteome</keyword>
<dbReference type="OrthoDB" id="10327390at2759"/>
<comment type="caution">
    <text evidence="1">The sequence shown here is derived from an EMBL/GenBank/DDBJ whole genome shotgun (WGS) entry which is preliminary data.</text>
</comment>
<dbReference type="EMBL" id="QXFV01000147">
    <property type="protein sequence ID" value="KAE9048405.1"/>
    <property type="molecule type" value="Genomic_DNA"/>
</dbReference>
<sequence length="73" mass="7830">MIHSTWSLPVACRRISLSLSLAGRASLARRAPSQILSICSDACDYNSNDRAVSADTLRHARLLIATCYGALAP</sequence>
<evidence type="ECO:0000313" key="3">
    <source>
        <dbReference type="EMBL" id="KAE9300312.1"/>
    </source>
</evidence>
<dbReference type="EMBL" id="QXFU01000155">
    <property type="protein sequence ID" value="KAE9042110.1"/>
    <property type="molecule type" value="Genomic_DNA"/>
</dbReference>
<proteinExistence type="predicted"/>
<evidence type="ECO:0000313" key="5">
    <source>
        <dbReference type="Proteomes" id="UP000434957"/>
    </source>
</evidence>
<dbReference type="AlphaFoldDB" id="A0A6A3NMA3"/>
<dbReference type="Proteomes" id="UP000429607">
    <property type="component" value="Unassembled WGS sequence"/>
</dbReference>
<name>A0A6A3NMA3_9STRA</name>
<dbReference type="Proteomes" id="UP000435112">
    <property type="component" value="Unassembled WGS sequence"/>
</dbReference>
<dbReference type="Proteomes" id="UP000434957">
    <property type="component" value="Unassembled WGS sequence"/>
</dbReference>
<evidence type="ECO:0000313" key="1">
    <source>
        <dbReference type="EMBL" id="KAE9042110.1"/>
    </source>
</evidence>
<accession>A0A6A3NMA3</accession>
<gene>
    <name evidence="2" type="ORF">PR001_g3809</name>
    <name evidence="1" type="ORF">PR002_g4082</name>
    <name evidence="3" type="ORF">PR003_g22780</name>
</gene>
<organism evidence="1 6">
    <name type="scientific">Phytophthora rubi</name>
    <dbReference type="NCBI Taxonomy" id="129364"/>
    <lineage>
        <taxon>Eukaryota</taxon>
        <taxon>Sar</taxon>
        <taxon>Stramenopiles</taxon>
        <taxon>Oomycota</taxon>
        <taxon>Peronosporomycetes</taxon>
        <taxon>Peronosporales</taxon>
        <taxon>Peronosporaceae</taxon>
        <taxon>Phytophthora</taxon>
    </lineage>
</organism>
<dbReference type="EMBL" id="QXFT01002309">
    <property type="protein sequence ID" value="KAE9300312.1"/>
    <property type="molecule type" value="Genomic_DNA"/>
</dbReference>
<evidence type="ECO:0000313" key="4">
    <source>
        <dbReference type="Proteomes" id="UP000429607"/>
    </source>
</evidence>
<protein>
    <submittedName>
        <fullName evidence="1">Uncharacterized protein</fullName>
    </submittedName>
</protein>
<evidence type="ECO:0000313" key="2">
    <source>
        <dbReference type="EMBL" id="KAE9048405.1"/>
    </source>
</evidence>